<evidence type="ECO:0000313" key="2">
    <source>
        <dbReference type="Proteomes" id="UP000693970"/>
    </source>
</evidence>
<organism evidence="1 2">
    <name type="scientific">Nitzschia inconspicua</name>
    <dbReference type="NCBI Taxonomy" id="303405"/>
    <lineage>
        <taxon>Eukaryota</taxon>
        <taxon>Sar</taxon>
        <taxon>Stramenopiles</taxon>
        <taxon>Ochrophyta</taxon>
        <taxon>Bacillariophyta</taxon>
        <taxon>Bacillariophyceae</taxon>
        <taxon>Bacillariophycidae</taxon>
        <taxon>Bacillariales</taxon>
        <taxon>Bacillariaceae</taxon>
        <taxon>Nitzschia</taxon>
    </lineage>
</organism>
<dbReference type="Proteomes" id="UP000693970">
    <property type="component" value="Unassembled WGS sequence"/>
</dbReference>
<proteinExistence type="predicted"/>
<reference evidence="1" key="1">
    <citation type="journal article" date="2021" name="Sci. Rep.">
        <title>Diploid genomic architecture of Nitzschia inconspicua, an elite biomass production diatom.</title>
        <authorList>
            <person name="Oliver A."/>
            <person name="Podell S."/>
            <person name="Pinowska A."/>
            <person name="Traller J.C."/>
            <person name="Smith S.R."/>
            <person name="McClure R."/>
            <person name="Beliaev A."/>
            <person name="Bohutskyi P."/>
            <person name="Hill E.A."/>
            <person name="Rabines A."/>
            <person name="Zheng H."/>
            <person name="Allen L.Z."/>
            <person name="Kuo A."/>
            <person name="Grigoriev I.V."/>
            <person name="Allen A.E."/>
            <person name="Hazlebeck D."/>
            <person name="Allen E.E."/>
        </authorList>
    </citation>
    <scope>NUCLEOTIDE SEQUENCE</scope>
    <source>
        <strain evidence="1">Hildebrandi</strain>
    </source>
</reference>
<dbReference type="EMBL" id="JAGRRH010000026">
    <property type="protein sequence ID" value="KAG7341349.1"/>
    <property type="molecule type" value="Genomic_DNA"/>
</dbReference>
<evidence type="ECO:0000313" key="1">
    <source>
        <dbReference type="EMBL" id="KAG7341349.1"/>
    </source>
</evidence>
<protein>
    <submittedName>
        <fullName evidence="1">Uncharacterized protein</fullName>
    </submittedName>
</protein>
<reference evidence="1" key="2">
    <citation type="submission" date="2021-04" db="EMBL/GenBank/DDBJ databases">
        <authorList>
            <person name="Podell S."/>
        </authorList>
    </citation>
    <scope>NUCLEOTIDE SEQUENCE</scope>
    <source>
        <strain evidence="1">Hildebrandi</strain>
    </source>
</reference>
<gene>
    <name evidence="1" type="ORF">IV203_023300</name>
</gene>
<accession>A0A9K3KDL2</accession>
<comment type="caution">
    <text evidence="1">The sequence shown here is derived from an EMBL/GenBank/DDBJ whole genome shotgun (WGS) entry which is preliminary data.</text>
</comment>
<sequence>MAKECSQLHFTSSSTGALLKIGNELGLTLTAKQMDHFARMERLNTLKADSAPTTADLLIKSFANRSNVCWVMLTFDPDVRTHVHGRMCAGVPVVHSQHW</sequence>
<name>A0A9K3KDL2_9STRA</name>
<keyword evidence="2" id="KW-1185">Reference proteome</keyword>
<dbReference type="AlphaFoldDB" id="A0A9K3KDL2"/>